<dbReference type="Proteomes" id="UP000605086">
    <property type="component" value="Unassembled WGS sequence"/>
</dbReference>
<evidence type="ECO:0000256" key="3">
    <source>
        <dbReference type="ARBA" id="ARBA00022691"/>
    </source>
</evidence>
<dbReference type="InterPro" id="IPR000780">
    <property type="entry name" value="CheR_MeTrfase"/>
</dbReference>
<feature type="compositionally biased region" description="Low complexity" evidence="4">
    <location>
        <begin position="296"/>
        <end position="348"/>
    </location>
</feature>
<dbReference type="InterPro" id="IPR022642">
    <property type="entry name" value="CheR_C"/>
</dbReference>
<dbReference type="PRINTS" id="PR00996">
    <property type="entry name" value="CHERMTFRASE"/>
</dbReference>
<reference evidence="6 7" key="1">
    <citation type="submission" date="2019-10" db="EMBL/GenBank/DDBJ databases">
        <title>Genome sequence of Azospirillum melinis.</title>
        <authorList>
            <person name="Ambrosini A."/>
            <person name="Sant'Anna F.H."/>
            <person name="Cassan F.D."/>
            <person name="Souza E.M."/>
            <person name="Passaglia L.M.P."/>
        </authorList>
    </citation>
    <scope>NUCLEOTIDE SEQUENCE [LARGE SCALE GENOMIC DNA]</scope>
    <source>
        <strain evidence="6 7">TMCY0552</strain>
    </source>
</reference>
<evidence type="ECO:0000256" key="1">
    <source>
        <dbReference type="ARBA" id="ARBA00022603"/>
    </source>
</evidence>
<gene>
    <name evidence="6" type="ORF">GBZ48_29685</name>
</gene>
<feature type="compositionally biased region" description="Pro residues" evidence="4">
    <location>
        <begin position="349"/>
        <end position="364"/>
    </location>
</feature>
<dbReference type="PANTHER" id="PTHR24422:SF19">
    <property type="entry name" value="CHEMOTAXIS PROTEIN METHYLTRANSFERASE"/>
    <property type="match status" value="1"/>
</dbReference>
<dbReference type="CDD" id="cd02440">
    <property type="entry name" value="AdoMet_MTases"/>
    <property type="match status" value="1"/>
</dbReference>
<dbReference type="SUPFAM" id="SSF47757">
    <property type="entry name" value="Chemotaxis receptor methyltransferase CheR, N-terminal domain"/>
    <property type="match status" value="1"/>
</dbReference>
<dbReference type="InterPro" id="IPR050903">
    <property type="entry name" value="Bact_Chemotaxis_MeTrfase"/>
</dbReference>
<evidence type="ECO:0000313" key="7">
    <source>
        <dbReference type="Proteomes" id="UP000605086"/>
    </source>
</evidence>
<feature type="region of interest" description="Disordered" evidence="4">
    <location>
        <begin position="296"/>
        <end position="375"/>
    </location>
</feature>
<dbReference type="Gene3D" id="1.25.40.10">
    <property type="entry name" value="Tetratricopeptide repeat domain"/>
    <property type="match status" value="1"/>
</dbReference>
<proteinExistence type="predicted"/>
<evidence type="ECO:0000256" key="4">
    <source>
        <dbReference type="SAM" id="MobiDB-lite"/>
    </source>
</evidence>
<dbReference type="SUPFAM" id="SSF53335">
    <property type="entry name" value="S-adenosyl-L-methionine-dependent methyltransferases"/>
    <property type="match status" value="1"/>
</dbReference>
<evidence type="ECO:0000256" key="2">
    <source>
        <dbReference type="ARBA" id="ARBA00022679"/>
    </source>
</evidence>
<keyword evidence="2" id="KW-0808">Transferase</keyword>
<dbReference type="Pfam" id="PF01739">
    <property type="entry name" value="CheR"/>
    <property type="match status" value="1"/>
</dbReference>
<dbReference type="Gene3D" id="3.40.50.150">
    <property type="entry name" value="Vaccinia Virus protein VP39"/>
    <property type="match status" value="1"/>
</dbReference>
<feature type="domain" description="CheR-type methyltransferase" evidence="5">
    <location>
        <begin position="6"/>
        <end position="290"/>
    </location>
</feature>
<dbReference type="SUPFAM" id="SSF48452">
    <property type="entry name" value="TPR-like"/>
    <property type="match status" value="1"/>
</dbReference>
<sequence>MMANPAATIEAIRRDPHFPRLKAMVIDATGLAYYADKDAAFAERINRRLPFGTVTTVAGYLAALEAEGPGGAEYQGLINELAVGETFFFRYIEQFDALRAVAIPECIRRNQSSRLLRIWSAGCSIGPEAYTIEILLKQHFASQLEGWQVHIVGTDINNAFLEQARRAAYGDWAVRGLSPDTLEACFDRQDRLWSVKPKYRQWTTFMPFNLVEGAIPSYPHGIGHFDIILCRNVMIYFDEATRHRLLGNLHNALADGGWLVVGHAEAGPQMNELFIPVSVPGATLYRKQAEPPVTAAVGRKAAPSPAAAAPPLAPAPRRAAKAPAKPAPRSAADAASVSQSAGPQSRSPASPPSAFPPSGVPAPPDAAETGERSSQLEACLARVEAQRLDPAAHYQLGLVEEELGVGDPVAAFKRALYLDPRFVLADYHLALAYWRRGRLVPAQRHFRNAREALENRADGEAVTEGGGLTVQELRGMLDLWLTGEEG</sequence>
<dbReference type="PANTHER" id="PTHR24422">
    <property type="entry name" value="CHEMOTAXIS PROTEIN METHYLTRANSFERASE"/>
    <property type="match status" value="1"/>
</dbReference>
<dbReference type="EMBL" id="WHOS01000062">
    <property type="protein sequence ID" value="NUB03400.1"/>
    <property type="molecule type" value="Genomic_DNA"/>
</dbReference>
<keyword evidence="3" id="KW-0949">S-adenosyl-L-methionine</keyword>
<dbReference type="InterPro" id="IPR029063">
    <property type="entry name" value="SAM-dependent_MTases_sf"/>
</dbReference>
<dbReference type="RefSeq" id="WP_174474306.1">
    <property type="nucleotide sequence ID" value="NZ_JAGINN010000013.1"/>
</dbReference>
<keyword evidence="7" id="KW-1185">Reference proteome</keyword>
<evidence type="ECO:0000313" key="6">
    <source>
        <dbReference type="EMBL" id="NUB03400.1"/>
    </source>
</evidence>
<evidence type="ECO:0000259" key="5">
    <source>
        <dbReference type="PROSITE" id="PS50123"/>
    </source>
</evidence>
<keyword evidence="1" id="KW-0489">Methyltransferase</keyword>
<comment type="caution">
    <text evidence="6">The sequence shown here is derived from an EMBL/GenBank/DDBJ whole genome shotgun (WGS) entry which is preliminary data.</text>
</comment>
<accession>A0ABX2KRP6</accession>
<dbReference type="PROSITE" id="PS50123">
    <property type="entry name" value="CHER"/>
    <property type="match status" value="1"/>
</dbReference>
<protein>
    <submittedName>
        <fullName evidence="6">Protein-glutamate O-methyltransferase CheR</fullName>
    </submittedName>
</protein>
<organism evidence="6 7">
    <name type="scientific">Azospirillum melinis</name>
    <dbReference type="NCBI Taxonomy" id="328839"/>
    <lineage>
        <taxon>Bacteria</taxon>
        <taxon>Pseudomonadati</taxon>
        <taxon>Pseudomonadota</taxon>
        <taxon>Alphaproteobacteria</taxon>
        <taxon>Rhodospirillales</taxon>
        <taxon>Azospirillaceae</taxon>
        <taxon>Azospirillum</taxon>
    </lineage>
</organism>
<dbReference type="SMART" id="SM00138">
    <property type="entry name" value="MeTrc"/>
    <property type="match status" value="1"/>
</dbReference>
<name>A0ABX2KRP6_9PROT</name>
<dbReference type="InterPro" id="IPR011990">
    <property type="entry name" value="TPR-like_helical_dom_sf"/>
</dbReference>